<sequence>MSDMTRGQPAWVFDPLDRPELFEGTLSRRVFAYLLDIFFVTLFWLMAGLVVFFLGIATFGLAWAIYPALWPIVGILYVTATLGGANAATPGMGMMGLTMRLWHGGRPDPLIALMHVVLFYAASAVLTPLIHLIGLFTARRQLLQDLILGTVVINARMLDRTIAPPPGR</sequence>
<feature type="transmembrane region" description="Helical" evidence="5">
    <location>
        <begin position="69"/>
        <end position="89"/>
    </location>
</feature>
<evidence type="ECO:0000259" key="6">
    <source>
        <dbReference type="Pfam" id="PF06271"/>
    </source>
</evidence>
<name>A0AAU7XFK5_9HYPH</name>
<feature type="transmembrane region" description="Helical" evidence="5">
    <location>
        <begin position="30"/>
        <end position="63"/>
    </location>
</feature>
<evidence type="ECO:0000256" key="4">
    <source>
        <dbReference type="ARBA" id="ARBA00023136"/>
    </source>
</evidence>
<dbReference type="Pfam" id="PF06271">
    <property type="entry name" value="RDD"/>
    <property type="match status" value="1"/>
</dbReference>
<keyword evidence="4 5" id="KW-0472">Membrane</keyword>
<protein>
    <submittedName>
        <fullName evidence="7">RDD family protein</fullName>
    </submittedName>
</protein>
<evidence type="ECO:0000256" key="1">
    <source>
        <dbReference type="ARBA" id="ARBA00004141"/>
    </source>
</evidence>
<accession>A0AAU7XFK5</accession>
<evidence type="ECO:0000313" key="7">
    <source>
        <dbReference type="EMBL" id="XBY46598.1"/>
    </source>
</evidence>
<dbReference type="RefSeq" id="WP_407051691.1">
    <property type="nucleotide sequence ID" value="NZ_CP158568.1"/>
</dbReference>
<feature type="domain" description="RDD" evidence="6">
    <location>
        <begin position="25"/>
        <end position="148"/>
    </location>
</feature>
<comment type="subcellular location">
    <subcellularLocation>
        <location evidence="1">Membrane</location>
        <topology evidence="1">Multi-pass membrane protein</topology>
    </subcellularLocation>
</comment>
<evidence type="ECO:0000256" key="5">
    <source>
        <dbReference type="SAM" id="Phobius"/>
    </source>
</evidence>
<evidence type="ECO:0000256" key="2">
    <source>
        <dbReference type="ARBA" id="ARBA00022692"/>
    </source>
</evidence>
<organism evidence="7">
    <name type="scientific">Methyloraptor flagellatus</name>
    <dbReference type="NCBI Taxonomy" id="3162530"/>
    <lineage>
        <taxon>Bacteria</taxon>
        <taxon>Pseudomonadati</taxon>
        <taxon>Pseudomonadota</taxon>
        <taxon>Alphaproteobacteria</taxon>
        <taxon>Hyphomicrobiales</taxon>
        <taxon>Ancalomicrobiaceae</taxon>
        <taxon>Methyloraptor</taxon>
    </lineage>
</organism>
<keyword evidence="2 5" id="KW-0812">Transmembrane</keyword>
<dbReference type="AlphaFoldDB" id="A0AAU7XFK5"/>
<reference evidence="7" key="1">
    <citation type="submission" date="2024-06" db="EMBL/GenBank/DDBJ databases">
        <title>Methylostella associata gen. nov., sp. nov., a novel Ancalomicrobiaceae-affiliated facultatively methylotrophic bacteria that feed on methanotrophs of the genus Methylococcus.</title>
        <authorList>
            <person name="Saltykova V."/>
            <person name="Danilova O.V."/>
            <person name="Oshkin I.Y."/>
            <person name="Belova S.E."/>
            <person name="Pimenov N.V."/>
            <person name="Dedysh S.N."/>
        </authorList>
    </citation>
    <scope>NUCLEOTIDE SEQUENCE</scope>
    <source>
        <strain evidence="7">S20</strain>
    </source>
</reference>
<dbReference type="InterPro" id="IPR010432">
    <property type="entry name" value="RDD"/>
</dbReference>
<dbReference type="GO" id="GO:0016020">
    <property type="term" value="C:membrane"/>
    <property type="evidence" value="ECO:0007669"/>
    <property type="project" value="UniProtKB-SubCell"/>
</dbReference>
<proteinExistence type="predicted"/>
<feature type="transmembrane region" description="Helical" evidence="5">
    <location>
        <begin position="110"/>
        <end position="136"/>
    </location>
</feature>
<evidence type="ECO:0000256" key="3">
    <source>
        <dbReference type="ARBA" id="ARBA00022989"/>
    </source>
</evidence>
<dbReference type="EMBL" id="CP158568">
    <property type="protein sequence ID" value="XBY46598.1"/>
    <property type="molecule type" value="Genomic_DNA"/>
</dbReference>
<gene>
    <name evidence="7" type="ORF">ABS361_10520</name>
</gene>
<dbReference type="KEGG" id="mflg:ABS361_10520"/>
<keyword evidence="3 5" id="KW-1133">Transmembrane helix</keyword>